<evidence type="ECO:0000313" key="2">
    <source>
        <dbReference type="Proteomes" id="UP001292094"/>
    </source>
</evidence>
<organism evidence="1 2">
    <name type="scientific">Petrolisthes manimaculis</name>
    <dbReference type="NCBI Taxonomy" id="1843537"/>
    <lineage>
        <taxon>Eukaryota</taxon>
        <taxon>Metazoa</taxon>
        <taxon>Ecdysozoa</taxon>
        <taxon>Arthropoda</taxon>
        <taxon>Crustacea</taxon>
        <taxon>Multicrustacea</taxon>
        <taxon>Malacostraca</taxon>
        <taxon>Eumalacostraca</taxon>
        <taxon>Eucarida</taxon>
        <taxon>Decapoda</taxon>
        <taxon>Pleocyemata</taxon>
        <taxon>Anomura</taxon>
        <taxon>Galatheoidea</taxon>
        <taxon>Porcellanidae</taxon>
        <taxon>Petrolisthes</taxon>
    </lineage>
</organism>
<protein>
    <submittedName>
        <fullName evidence="1">Uncharacterized protein</fullName>
    </submittedName>
</protein>
<keyword evidence="2" id="KW-1185">Reference proteome</keyword>
<name>A0AAE1P1M0_9EUCA</name>
<dbReference type="Proteomes" id="UP001292094">
    <property type="component" value="Unassembled WGS sequence"/>
</dbReference>
<dbReference type="AlphaFoldDB" id="A0AAE1P1M0"/>
<dbReference type="EMBL" id="JAWZYT010003266">
    <property type="protein sequence ID" value="KAK4299339.1"/>
    <property type="molecule type" value="Genomic_DNA"/>
</dbReference>
<gene>
    <name evidence="1" type="ORF">Pmani_028381</name>
</gene>
<dbReference type="Gene3D" id="3.40.1000.30">
    <property type="match status" value="1"/>
</dbReference>
<sequence>MEERQTSLVVEVRDGERPTWLKEKILEYKPTSVSQVINLFLHFTMTECGFQCRGGGTYLRPGWQNSITSFHYTLRLFPVFQCSLALKDYPKTGVKQISAHFPEQEVNQDYIINVVMKDYIKDTTHTPIICEDLVNVSQLAKTLKGKLIFPFQFSGHEILDFPSTLAPWHLTELPDDLLIMIESLIDCNRGNVVALRGACHILWRSMYKRNLRNVYDDD</sequence>
<reference evidence="1" key="1">
    <citation type="submission" date="2023-11" db="EMBL/GenBank/DDBJ databases">
        <title>Genome assemblies of two species of porcelain crab, Petrolisthes cinctipes and Petrolisthes manimaculis (Anomura: Porcellanidae).</title>
        <authorList>
            <person name="Angst P."/>
        </authorList>
    </citation>
    <scope>NUCLEOTIDE SEQUENCE</scope>
    <source>
        <strain evidence="1">PB745_02</strain>
        <tissue evidence="1">Gill</tissue>
    </source>
</reference>
<accession>A0AAE1P1M0</accession>
<comment type="caution">
    <text evidence="1">The sequence shown here is derived from an EMBL/GenBank/DDBJ whole genome shotgun (WGS) entry which is preliminary data.</text>
</comment>
<proteinExistence type="predicted"/>
<evidence type="ECO:0000313" key="1">
    <source>
        <dbReference type="EMBL" id="KAK4299339.1"/>
    </source>
</evidence>